<dbReference type="Proteomes" id="UP000219563">
    <property type="component" value="Unassembled WGS sequence"/>
</dbReference>
<gene>
    <name evidence="1" type="ORF">SAMN02910411_0506</name>
</gene>
<accession>A0A285TD99</accession>
<evidence type="ECO:0000313" key="1">
    <source>
        <dbReference type="EMBL" id="SOC17729.1"/>
    </source>
</evidence>
<dbReference type="AlphaFoldDB" id="A0A285TD99"/>
<reference evidence="1 2" key="1">
    <citation type="submission" date="2017-08" db="EMBL/GenBank/DDBJ databases">
        <authorList>
            <person name="de Groot N.N."/>
        </authorList>
    </citation>
    <scope>NUCLEOTIDE SEQUENCE [LARGE SCALE GENOMIC DNA]</scope>
    <source>
        <strain evidence="1 2">DSM 9787</strain>
    </source>
</reference>
<dbReference type="RefSeq" id="WP_097077264.1">
    <property type="nucleotide sequence ID" value="NZ_OBMR01000016.1"/>
</dbReference>
<name>A0A285TD99_9FIRM</name>
<evidence type="ECO:0000313" key="2">
    <source>
        <dbReference type="Proteomes" id="UP000219563"/>
    </source>
</evidence>
<dbReference type="EMBL" id="OBMR01000016">
    <property type="protein sequence ID" value="SOC17729.1"/>
    <property type="molecule type" value="Genomic_DNA"/>
</dbReference>
<protein>
    <submittedName>
        <fullName evidence="1">Uncharacterized protein</fullName>
    </submittedName>
</protein>
<proteinExistence type="predicted"/>
<organism evidence="1 2">
    <name type="scientific">Pseudobutyrivibrio ruminis DSM 9787</name>
    <dbReference type="NCBI Taxonomy" id="1123011"/>
    <lineage>
        <taxon>Bacteria</taxon>
        <taxon>Bacillati</taxon>
        <taxon>Bacillota</taxon>
        <taxon>Clostridia</taxon>
        <taxon>Lachnospirales</taxon>
        <taxon>Lachnospiraceae</taxon>
        <taxon>Pseudobutyrivibrio</taxon>
    </lineage>
</organism>
<sequence length="228" mass="26926">MSYYLSDTEAKVSRTITNIVKELPDTVEDFAKYMEFENHKKLSYIYECIRNIRLFYQVLASELGIDDIKAIGLVHLSNLTPEILDKYVSSPSKPKRMYAQPVSPNSTIRSSRKTSLWFYYDYLVYKRLVENNPVFDWKKINKPKKSKRISSPDKVRFTGDAKMKTTIDGKYSIIKERNPNREESMFVYHIRDEEKSSYFTDENGEILSIIPYKEAREFVKNLYAKDKK</sequence>